<dbReference type="InterPro" id="IPR002711">
    <property type="entry name" value="HNH"/>
</dbReference>
<evidence type="ECO:0000313" key="2">
    <source>
        <dbReference type="EMBL" id="MBL0386037.1"/>
    </source>
</evidence>
<sequence>MAERTSTRKQLREERAALMKRNDFNPTVRAHIRERDGERCVLCGRPGREVHHILPRAQGGLGTADNGICLDSSCHHQAHRQPPVEKQLHRFRERILLPYYSLSHPSQHVSVERIEELRALQEAGHLSLLPPRIPK</sequence>
<keyword evidence="2" id="KW-0255">Endonuclease</keyword>
<protein>
    <submittedName>
        <fullName evidence="2">HNH endonuclease</fullName>
    </submittedName>
</protein>
<accession>A0ABS1J6X8</accession>
<dbReference type="EMBL" id="JAEQNB010000001">
    <property type="protein sequence ID" value="MBL0386037.1"/>
    <property type="molecule type" value="Genomic_DNA"/>
</dbReference>
<keyword evidence="2" id="KW-0540">Nuclease</keyword>
<gene>
    <name evidence="2" type="ORF">JJB07_05165</name>
</gene>
<keyword evidence="3" id="KW-1185">Reference proteome</keyword>
<dbReference type="RefSeq" id="WP_201631775.1">
    <property type="nucleotide sequence ID" value="NZ_JAEQNB010000001.1"/>
</dbReference>
<evidence type="ECO:0000259" key="1">
    <source>
        <dbReference type="SMART" id="SM00507"/>
    </source>
</evidence>
<keyword evidence="2" id="KW-0378">Hydrolase</keyword>
<proteinExistence type="predicted"/>
<evidence type="ECO:0000313" key="3">
    <source>
        <dbReference type="Proteomes" id="UP000602284"/>
    </source>
</evidence>
<comment type="caution">
    <text evidence="2">The sequence shown here is derived from an EMBL/GenBank/DDBJ whole genome shotgun (WGS) entry which is preliminary data.</text>
</comment>
<dbReference type="Proteomes" id="UP000602284">
    <property type="component" value="Unassembled WGS sequence"/>
</dbReference>
<feature type="domain" description="HNH nuclease" evidence="1">
    <location>
        <begin position="27"/>
        <end position="76"/>
    </location>
</feature>
<name>A0ABS1J6X8_9BACL</name>
<dbReference type="InterPro" id="IPR003615">
    <property type="entry name" value="HNH_nuc"/>
</dbReference>
<dbReference type="Pfam" id="PF01844">
    <property type="entry name" value="HNH"/>
    <property type="match status" value="1"/>
</dbReference>
<dbReference type="SMART" id="SM00507">
    <property type="entry name" value="HNHc"/>
    <property type="match status" value="1"/>
</dbReference>
<dbReference type="CDD" id="cd00085">
    <property type="entry name" value="HNHc"/>
    <property type="match status" value="1"/>
</dbReference>
<reference evidence="2 3" key="1">
    <citation type="submission" date="2021-01" db="EMBL/GenBank/DDBJ databases">
        <title>Tumebacillus sp. strain ITR2 16S ribosomal RNA gene Genome sequencing and assembly.</title>
        <authorList>
            <person name="Kang M."/>
        </authorList>
    </citation>
    <scope>NUCLEOTIDE SEQUENCE [LARGE SCALE GENOMIC DNA]</scope>
    <source>
        <strain evidence="2 3">ITR2</strain>
    </source>
</reference>
<dbReference type="Gene3D" id="1.10.30.50">
    <property type="match status" value="1"/>
</dbReference>
<organism evidence="2 3">
    <name type="scientific">Tumebacillus amylolyticus</name>
    <dbReference type="NCBI Taxonomy" id="2801339"/>
    <lineage>
        <taxon>Bacteria</taxon>
        <taxon>Bacillati</taxon>
        <taxon>Bacillota</taxon>
        <taxon>Bacilli</taxon>
        <taxon>Bacillales</taxon>
        <taxon>Alicyclobacillaceae</taxon>
        <taxon>Tumebacillus</taxon>
    </lineage>
</organism>
<dbReference type="GO" id="GO:0004519">
    <property type="term" value="F:endonuclease activity"/>
    <property type="evidence" value="ECO:0007669"/>
    <property type="project" value="UniProtKB-KW"/>
</dbReference>